<proteinExistence type="predicted"/>
<reference evidence="10 11" key="1">
    <citation type="submission" date="2018-03" db="EMBL/GenBank/DDBJ databases">
        <title>Genomic Encyclopedia of Archaeal and Bacterial Type Strains, Phase II (KMG-II): from individual species to whole genera.</title>
        <authorList>
            <person name="Goeker M."/>
        </authorList>
    </citation>
    <scope>NUCLEOTIDE SEQUENCE [LARGE SCALE GENOMIC DNA]</scope>
    <source>
        <strain evidence="10 11">DSM 27267</strain>
    </source>
</reference>
<evidence type="ECO:0000256" key="4">
    <source>
        <dbReference type="ARBA" id="ARBA00022989"/>
    </source>
</evidence>
<feature type="domain" description="ABC3 transporter permease C-terminal" evidence="7">
    <location>
        <begin position="284"/>
        <end position="401"/>
    </location>
</feature>
<feature type="transmembrane region" description="Helical" evidence="6">
    <location>
        <begin position="658"/>
        <end position="679"/>
    </location>
</feature>
<dbReference type="InterPro" id="IPR025857">
    <property type="entry name" value="MacB_PCD"/>
</dbReference>
<name>A0A2P8CE58_9BACT</name>
<keyword evidence="5 6" id="KW-0472">Membrane</keyword>
<evidence type="ECO:0000256" key="2">
    <source>
        <dbReference type="ARBA" id="ARBA00022475"/>
    </source>
</evidence>
<dbReference type="GO" id="GO:0022857">
    <property type="term" value="F:transmembrane transporter activity"/>
    <property type="evidence" value="ECO:0007669"/>
    <property type="project" value="TreeGrafter"/>
</dbReference>
<evidence type="ECO:0000256" key="1">
    <source>
        <dbReference type="ARBA" id="ARBA00004651"/>
    </source>
</evidence>
<gene>
    <name evidence="10" type="ORF">CLV93_104109</name>
    <name evidence="9" type="ORF">JCM18694_21840</name>
</gene>
<evidence type="ECO:0000313" key="11">
    <source>
        <dbReference type="Proteomes" id="UP000240621"/>
    </source>
</evidence>
<feature type="domain" description="ABC3 transporter permease C-terminal" evidence="7">
    <location>
        <begin position="658"/>
        <end position="771"/>
    </location>
</feature>
<organism evidence="10 11">
    <name type="scientific">Prolixibacter denitrificans</name>
    <dbReference type="NCBI Taxonomy" id="1541063"/>
    <lineage>
        <taxon>Bacteria</taxon>
        <taxon>Pseudomonadati</taxon>
        <taxon>Bacteroidota</taxon>
        <taxon>Bacteroidia</taxon>
        <taxon>Marinilabiliales</taxon>
        <taxon>Prolixibacteraceae</taxon>
        <taxon>Prolixibacter</taxon>
    </lineage>
</organism>
<dbReference type="RefSeq" id="WP_106541982.1">
    <property type="nucleotide sequence ID" value="NZ_BLAU01000001.1"/>
</dbReference>
<feature type="transmembrane region" description="Helical" evidence="6">
    <location>
        <begin position="367"/>
        <end position="396"/>
    </location>
</feature>
<feature type="transmembrane region" description="Helical" evidence="6">
    <location>
        <begin position="325"/>
        <end position="347"/>
    </location>
</feature>
<feature type="transmembrane region" description="Helical" evidence="6">
    <location>
        <begin position="278"/>
        <end position="300"/>
    </location>
</feature>
<evidence type="ECO:0000256" key="3">
    <source>
        <dbReference type="ARBA" id="ARBA00022692"/>
    </source>
</evidence>
<dbReference type="PANTHER" id="PTHR30572:SF18">
    <property type="entry name" value="ABC-TYPE MACROLIDE FAMILY EXPORT SYSTEM PERMEASE COMPONENT 2"/>
    <property type="match status" value="1"/>
</dbReference>
<evidence type="ECO:0000259" key="7">
    <source>
        <dbReference type="Pfam" id="PF02687"/>
    </source>
</evidence>
<evidence type="ECO:0000313" key="12">
    <source>
        <dbReference type="Proteomes" id="UP000396862"/>
    </source>
</evidence>
<accession>A0A2P8CE58</accession>
<feature type="transmembrane region" description="Helical" evidence="6">
    <location>
        <begin position="738"/>
        <end position="759"/>
    </location>
</feature>
<evidence type="ECO:0000313" key="10">
    <source>
        <dbReference type="EMBL" id="PSK83179.1"/>
    </source>
</evidence>
<comment type="caution">
    <text evidence="10">The sequence shown here is derived from an EMBL/GenBank/DDBJ whole genome shotgun (WGS) entry which is preliminary data.</text>
</comment>
<dbReference type="Pfam" id="PF12704">
    <property type="entry name" value="MacB_PCD"/>
    <property type="match status" value="1"/>
</dbReference>
<feature type="transmembrane region" description="Helical" evidence="6">
    <location>
        <begin position="21"/>
        <end position="42"/>
    </location>
</feature>
<comment type="subcellular location">
    <subcellularLocation>
        <location evidence="1">Cell membrane</location>
        <topology evidence="1">Multi-pass membrane protein</topology>
    </subcellularLocation>
</comment>
<dbReference type="EMBL" id="BLAU01000001">
    <property type="protein sequence ID" value="GET21938.1"/>
    <property type="molecule type" value="Genomic_DNA"/>
</dbReference>
<dbReference type="Proteomes" id="UP000240621">
    <property type="component" value="Unassembled WGS sequence"/>
</dbReference>
<dbReference type="OrthoDB" id="973976at2"/>
<reference evidence="9 12" key="2">
    <citation type="submission" date="2019-10" db="EMBL/GenBank/DDBJ databases">
        <title>Prolixibacter strains distinguished by the presence of nitrate reductase genes were adept at nitrate-dependent anaerobic corrosion of metallic iron and carbon steel.</title>
        <authorList>
            <person name="Iino T."/>
            <person name="Shono N."/>
            <person name="Ito K."/>
            <person name="Nakamura R."/>
            <person name="Sueoka K."/>
            <person name="Harayama S."/>
            <person name="Ohkuma M."/>
        </authorList>
    </citation>
    <scope>NUCLEOTIDE SEQUENCE [LARGE SCALE GENOMIC DNA]</scope>
    <source>
        <strain evidence="9 12">MIC1-1</strain>
    </source>
</reference>
<feature type="transmembrane region" description="Helical" evidence="6">
    <location>
        <begin position="417"/>
        <end position="440"/>
    </location>
</feature>
<feature type="domain" description="MacB-like periplasmic core" evidence="8">
    <location>
        <begin position="20"/>
        <end position="240"/>
    </location>
</feature>
<dbReference type="Proteomes" id="UP000396862">
    <property type="component" value="Unassembled WGS sequence"/>
</dbReference>
<evidence type="ECO:0000256" key="5">
    <source>
        <dbReference type="ARBA" id="ARBA00023136"/>
    </source>
</evidence>
<evidence type="ECO:0000313" key="9">
    <source>
        <dbReference type="EMBL" id="GET21938.1"/>
    </source>
</evidence>
<keyword evidence="4 6" id="KW-1133">Transmembrane helix</keyword>
<keyword evidence="2" id="KW-1003">Cell membrane</keyword>
<dbReference type="EMBL" id="PYGC01000004">
    <property type="protein sequence ID" value="PSK83179.1"/>
    <property type="molecule type" value="Genomic_DNA"/>
</dbReference>
<keyword evidence="3 6" id="KW-0812">Transmembrane</keyword>
<protein>
    <submittedName>
        <fullName evidence="9">ABC transporter permease</fullName>
    </submittedName>
    <submittedName>
        <fullName evidence="10">Putative ABC transport system permease protein</fullName>
    </submittedName>
</protein>
<dbReference type="InterPro" id="IPR003838">
    <property type="entry name" value="ABC3_permease_C"/>
</dbReference>
<feature type="transmembrane region" description="Helical" evidence="6">
    <location>
        <begin position="707"/>
        <end position="726"/>
    </location>
</feature>
<sequence>MIWYYIKTALRNMRTNPKFTLINVAGFAFAISVSLAITLFLLKEYSYDRYNKNYRQIIRLTDAKKNSSEIDYRVKDILLQHFPEVKNACYVDCYNHPVELKYGKEGTYLHTGAMSVDPQFFNMFSVPVLAQQTATPFQDKNSVVITESTAKRLFPNENPLGKELDVYDIYPVTVSAVIKDFPANSSFTANFIVNAQNDNFKFKQAIGNSDDLSTYRWPFEIYVQLKKNEKPEQLIAKINAHKELLKPYVEKAGFLPLKDIYLHDPTTGVSNRKGNAKLLQLFAAIGLIILILAVINYINLTVAQQAKRNKESGIRKTIGASRKQIIGQLVAESTLIGFSAFLIGTLLLRLMLPAYEVAFNTPLNFNILYHFPTSIVLLLSILILGLVSGIGPGFVLSGINPVKILSGTTFISGKKNYLRQSLTVFQFAVSVILIVSVLIVRRQIQYVKHQDLGFNQEQLLRLDIPWLKDQDMNKTSVLASELKKSPYIRDASVSQGVPGDIRFDLGYKNETVPSIVADSSFIKTMGLHIIKGRAPQPSDFGKVCLINETGYKHFGFTNLDNKRFNNYGGYDIIGVVNDFHYSSMRKPIGPAFIILASKGFPNAISIRLSANHIGETMKFIHKTWQNVMPGYPYKYEFYDDWFNSMYKSEERLAQTMSIFALLAIVISCMGMLGLAIFAAERRTKEIGIRKVNGAKVSEVMAMLNKDFIKWVGIAFVIATPVAWYTMNLWLEDFAYRTGLSWWIFILAGFLALVIALLTVSWHSYRAATRNPIEALRYE</sequence>
<keyword evidence="12" id="KW-1185">Reference proteome</keyword>
<dbReference type="PANTHER" id="PTHR30572">
    <property type="entry name" value="MEMBRANE COMPONENT OF TRANSPORTER-RELATED"/>
    <property type="match status" value="1"/>
</dbReference>
<evidence type="ECO:0000259" key="8">
    <source>
        <dbReference type="Pfam" id="PF12704"/>
    </source>
</evidence>
<dbReference type="Pfam" id="PF02687">
    <property type="entry name" value="FtsX"/>
    <property type="match status" value="2"/>
</dbReference>
<dbReference type="GO" id="GO:0005886">
    <property type="term" value="C:plasma membrane"/>
    <property type="evidence" value="ECO:0007669"/>
    <property type="project" value="UniProtKB-SubCell"/>
</dbReference>
<dbReference type="InterPro" id="IPR050250">
    <property type="entry name" value="Macrolide_Exporter_MacB"/>
</dbReference>
<evidence type="ECO:0000256" key="6">
    <source>
        <dbReference type="SAM" id="Phobius"/>
    </source>
</evidence>
<dbReference type="AlphaFoldDB" id="A0A2P8CE58"/>